<gene>
    <name evidence="1" type="ORF">H9741_07495</name>
</gene>
<name>A0A9D1V972_9FIRM</name>
<reference evidence="1" key="1">
    <citation type="journal article" date="2021" name="PeerJ">
        <title>Extensive microbial diversity within the chicken gut microbiome revealed by metagenomics and culture.</title>
        <authorList>
            <person name="Gilroy R."/>
            <person name="Ravi A."/>
            <person name="Getino M."/>
            <person name="Pursley I."/>
            <person name="Horton D.L."/>
            <person name="Alikhan N.F."/>
            <person name="Baker D."/>
            <person name="Gharbi K."/>
            <person name="Hall N."/>
            <person name="Watson M."/>
            <person name="Adriaenssens E.M."/>
            <person name="Foster-Nyarko E."/>
            <person name="Jarju S."/>
            <person name="Secka A."/>
            <person name="Antonio M."/>
            <person name="Oren A."/>
            <person name="Chaudhuri R.R."/>
            <person name="La Ragione R."/>
            <person name="Hildebrand F."/>
            <person name="Pallen M.J."/>
        </authorList>
    </citation>
    <scope>NUCLEOTIDE SEQUENCE</scope>
    <source>
        <strain evidence="1">811</strain>
    </source>
</reference>
<evidence type="ECO:0000313" key="2">
    <source>
        <dbReference type="Proteomes" id="UP000824204"/>
    </source>
</evidence>
<dbReference type="AlphaFoldDB" id="A0A9D1V972"/>
<dbReference type="EMBL" id="DXFX01000098">
    <property type="protein sequence ID" value="HIX08296.1"/>
    <property type="molecule type" value="Genomic_DNA"/>
</dbReference>
<proteinExistence type="predicted"/>
<evidence type="ECO:0000313" key="1">
    <source>
        <dbReference type="EMBL" id="HIX08296.1"/>
    </source>
</evidence>
<sequence length="313" mass="34768">MRIYFSAALPCVLRAGGAPAGFLNGNKLFADADRILAEFLPADGDLLPLSFVTGEEFFRRPPACCDVYRCGCYNVVHAARFSSRRSGFDAKMQIRCGNLQATVFECGGPFLCVQNAEGFEVYPLPQGEYTLGETHIGGALFLHAYCEKSGYFVLADEGCRRVLRERIRRREEGETLLLERALPDIAGHTVRDRYELRGGELVRTEREVFPREGFDPATLPETLFPFAFFEELAAGGDPAPFLSPALGEQAEKLSAYLGDFCGVCVPEEVFYRIYGKINAVGLIYARAENSFDVKFFRTQTQDGKISNILPADE</sequence>
<accession>A0A9D1V972</accession>
<reference evidence="1" key="2">
    <citation type="submission" date="2021-04" db="EMBL/GenBank/DDBJ databases">
        <authorList>
            <person name="Gilroy R."/>
        </authorList>
    </citation>
    <scope>NUCLEOTIDE SEQUENCE</scope>
    <source>
        <strain evidence="1">811</strain>
    </source>
</reference>
<dbReference type="Proteomes" id="UP000824204">
    <property type="component" value="Unassembled WGS sequence"/>
</dbReference>
<comment type="caution">
    <text evidence="1">The sequence shown here is derived from an EMBL/GenBank/DDBJ whole genome shotgun (WGS) entry which is preliminary data.</text>
</comment>
<protein>
    <submittedName>
        <fullName evidence="1">Uncharacterized protein</fullName>
    </submittedName>
</protein>
<organism evidence="1 2">
    <name type="scientific">Candidatus Borkfalkia faecipullorum</name>
    <dbReference type="NCBI Taxonomy" id="2838510"/>
    <lineage>
        <taxon>Bacteria</taxon>
        <taxon>Bacillati</taxon>
        <taxon>Bacillota</taxon>
        <taxon>Clostridia</taxon>
        <taxon>Christensenellales</taxon>
        <taxon>Christensenellaceae</taxon>
        <taxon>Candidatus Borkfalkia</taxon>
    </lineage>
</organism>